<keyword evidence="9" id="KW-0067">ATP-binding</keyword>
<dbReference type="Gene3D" id="3.40.50.300">
    <property type="entry name" value="P-loop containing nucleotide triphosphate hydrolases"/>
    <property type="match status" value="1"/>
</dbReference>
<dbReference type="SUPFAM" id="SSF116846">
    <property type="entry name" value="MIT domain"/>
    <property type="match status" value="1"/>
</dbReference>
<comment type="similarity">
    <text evidence="2">Belongs to the AAA ATPase family.</text>
</comment>
<dbReference type="InParanoid" id="K1QKK5"/>
<keyword evidence="4" id="KW-0813">Transport</keyword>
<dbReference type="SUPFAM" id="SSF52540">
    <property type="entry name" value="P-loop containing nucleoside triphosphate hydrolases"/>
    <property type="match status" value="1"/>
</dbReference>
<organism evidence="17">
    <name type="scientific">Magallana gigas</name>
    <name type="common">Pacific oyster</name>
    <name type="synonym">Crassostrea gigas</name>
    <dbReference type="NCBI Taxonomy" id="29159"/>
    <lineage>
        <taxon>Eukaryota</taxon>
        <taxon>Metazoa</taxon>
        <taxon>Spiralia</taxon>
        <taxon>Lophotrochozoa</taxon>
        <taxon>Mollusca</taxon>
        <taxon>Bivalvia</taxon>
        <taxon>Autobranchia</taxon>
        <taxon>Pteriomorphia</taxon>
        <taxon>Ostreida</taxon>
        <taxon>Ostreoidea</taxon>
        <taxon>Ostreidae</taxon>
        <taxon>Magallana</taxon>
    </lineage>
</organism>
<sequence length="723" mass="80380">MKMTPSFSMCLSMQINGRKFANSQNIAIDVARKTVIHGEEDLVITCSLLRYSELLKVDSIRLLRNSSGGSEQVMGTLTDTERPLPTQIPGVRVTGSLRPLWSAKLSFTLAKEFVDCQNERAGYMCSLTGMDQSFIPVQQFTEQVPVDVAGLYKQTHNEVIVIGITVAIAIVAIGAGVNFAVWKKYHSKLFNGAKPHETHRKKTKPNREARPHYSELDIPEQEQNTYDVLNPYIEPKDEQSVIFMYIGNISRSPNPAVVLVIGKDAMNSIFGRYVNGHGAYIPGTALLKAIELVTKATEEDKNKNYEEALRLYEHSVEYFLHAMKYEAQSEKAKDSIRAKCAQYLDRAEKLKQFLNKKSKKPVADGGGSGSNNKGKSAKNNESESDEEEDPDKKKFSNQLSGAIVMERPNIKWDDVAGLHMAKEALKEAVILPVKFPHLFTGKRKPWRGILLFGPPGTGKSYLAKAVATEANNSTFFSVSSSDLVSKWLGESEKLVKTLFSLARENKPSIIFIDEVDALCGSRSENESESARRIKTEFLVQMQGVGVDNDGVLVLGATNIPWVLDSAIRRRFEKRIYIPLPEAPARTEMFKLHLGNTPHSITEEEFRELGKRTDGYSGADIQVVVRDALMQPVRKVQTATHFRRVRGPSRDDPNVIVDDLLTPCSPGAPGAIEMTWTDVEGSKLLEPIVSMSDMLMSLATSKPTVNEADLKKLEEFTADFGQEG</sequence>
<dbReference type="GO" id="GO:0031902">
    <property type="term" value="C:late endosome membrane"/>
    <property type="evidence" value="ECO:0007669"/>
    <property type="project" value="UniProtKB-SubCell"/>
</dbReference>
<dbReference type="InterPro" id="IPR003960">
    <property type="entry name" value="ATPase_AAA_CS"/>
</dbReference>
<feature type="domain" description="MIT" evidence="16">
    <location>
        <begin position="282"/>
        <end position="360"/>
    </location>
</feature>
<dbReference type="InterPro" id="IPR003959">
    <property type="entry name" value="ATPase_AAA_core"/>
</dbReference>
<dbReference type="EC" id="3.6.4.6" evidence="3"/>
<evidence type="ECO:0000256" key="12">
    <source>
        <dbReference type="ARBA" id="ARBA00023306"/>
    </source>
</evidence>
<dbReference type="Pfam" id="PF17862">
    <property type="entry name" value="AAA_lid_3"/>
    <property type="match status" value="1"/>
</dbReference>
<evidence type="ECO:0000256" key="6">
    <source>
        <dbReference type="ARBA" id="ARBA00022741"/>
    </source>
</evidence>
<dbReference type="Gene3D" id="1.10.8.60">
    <property type="match status" value="1"/>
</dbReference>
<dbReference type="Pfam" id="PF04212">
    <property type="entry name" value="MIT"/>
    <property type="match status" value="1"/>
</dbReference>
<evidence type="ECO:0000256" key="8">
    <source>
        <dbReference type="ARBA" id="ARBA00022801"/>
    </source>
</evidence>
<keyword evidence="7" id="KW-0967">Endosome</keyword>
<keyword evidence="5" id="KW-0132">Cell division</keyword>
<dbReference type="CDD" id="cd02678">
    <property type="entry name" value="MIT_VPS4"/>
    <property type="match status" value="1"/>
</dbReference>
<proteinExistence type="inferred from homology"/>
<dbReference type="GO" id="GO:0007033">
    <property type="term" value="P:vacuole organization"/>
    <property type="evidence" value="ECO:0007669"/>
    <property type="project" value="TreeGrafter"/>
</dbReference>
<dbReference type="HOGENOM" id="CLU_382739_0_0_1"/>
<dbReference type="FunFam" id="1.10.8.60:FF:000015">
    <property type="entry name" value="vacuolar protein sorting-associated protein 4A"/>
    <property type="match status" value="1"/>
</dbReference>
<evidence type="ECO:0000256" key="9">
    <source>
        <dbReference type="ARBA" id="ARBA00022840"/>
    </source>
</evidence>
<evidence type="ECO:0000256" key="14">
    <source>
        <dbReference type="SAM" id="Phobius"/>
    </source>
</evidence>
<comment type="subcellular location">
    <subcellularLocation>
        <location evidence="1">Late endosome membrane</location>
        <topology evidence="1">Peripheral membrane protein</topology>
    </subcellularLocation>
</comment>
<dbReference type="InterPro" id="IPR050304">
    <property type="entry name" value="MT-severing_AAA_ATPase"/>
</dbReference>
<gene>
    <name evidence="17" type="ORF">CGI_10010435</name>
</gene>
<dbReference type="InterPro" id="IPR007330">
    <property type="entry name" value="MIT_dom"/>
</dbReference>
<evidence type="ECO:0000256" key="11">
    <source>
        <dbReference type="ARBA" id="ARBA00023136"/>
    </source>
</evidence>
<feature type="domain" description="AAA+ ATPase" evidence="15">
    <location>
        <begin position="445"/>
        <end position="581"/>
    </location>
</feature>
<evidence type="ECO:0000259" key="16">
    <source>
        <dbReference type="SMART" id="SM00745"/>
    </source>
</evidence>
<dbReference type="Pfam" id="PF09336">
    <property type="entry name" value="Vps4_C"/>
    <property type="match status" value="1"/>
</dbReference>
<dbReference type="AlphaFoldDB" id="K1QKK5"/>
<dbReference type="CDD" id="cd19521">
    <property type="entry name" value="RecA-like_VPS4"/>
    <property type="match status" value="1"/>
</dbReference>
<dbReference type="InterPro" id="IPR041569">
    <property type="entry name" value="AAA_lid_3"/>
</dbReference>
<dbReference type="SMART" id="SM00382">
    <property type="entry name" value="AAA"/>
    <property type="match status" value="1"/>
</dbReference>
<keyword evidence="11 14" id="KW-0472">Membrane</keyword>
<dbReference type="SMART" id="SM00745">
    <property type="entry name" value="MIT"/>
    <property type="match status" value="1"/>
</dbReference>
<dbReference type="InterPro" id="IPR045253">
    <property type="entry name" value="VPS4_MIT"/>
</dbReference>
<dbReference type="EMBL" id="JH816693">
    <property type="protein sequence ID" value="EKC29355.1"/>
    <property type="molecule type" value="Genomic_DNA"/>
</dbReference>
<dbReference type="GO" id="GO:0015031">
    <property type="term" value="P:protein transport"/>
    <property type="evidence" value="ECO:0007669"/>
    <property type="project" value="UniProtKB-KW"/>
</dbReference>
<dbReference type="Pfam" id="PF00004">
    <property type="entry name" value="AAA"/>
    <property type="match status" value="1"/>
</dbReference>
<dbReference type="GO" id="GO:0005524">
    <property type="term" value="F:ATP binding"/>
    <property type="evidence" value="ECO:0007669"/>
    <property type="project" value="UniProtKB-KW"/>
</dbReference>
<keyword evidence="10" id="KW-0653">Protein transport</keyword>
<dbReference type="InterPro" id="IPR027417">
    <property type="entry name" value="P-loop_NTPase"/>
</dbReference>
<evidence type="ECO:0000259" key="15">
    <source>
        <dbReference type="SMART" id="SM00382"/>
    </source>
</evidence>
<dbReference type="FunFam" id="1.20.58.80:FF:000002">
    <property type="entry name" value="Vacuolar protein sorting-associated protein 4A"/>
    <property type="match status" value="1"/>
</dbReference>
<dbReference type="GO" id="GO:0016887">
    <property type="term" value="F:ATP hydrolysis activity"/>
    <property type="evidence" value="ECO:0007669"/>
    <property type="project" value="InterPro"/>
</dbReference>
<keyword evidence="8" id="KW-0378">Hydrolase</keyword>
<keyword evidence="14" id="KW-1133">Transmembrane helix</keyword>
<reference evidence="17" key="1">
    <citation type="journal article" date="2012" name="Nature">
        <title>The oyster genome reveals stress adaptation and complexity of shell formation.</title>
        <authorList>
            <person name="Zhang G."/>
            <person name="Fang X."/>
            <person name="Guo X."/>
            <person name="Li L."/>
            <person name="Luo R."/>
            <person name="Xu F."/>
            <person name="Yang P."/>
            <person name="Zhang L."/>
            <person name="Wang X."/>
            <person name="Qi H."/>
            <person name="Xiong Z."/>
            <person name="Que H."/>
            <person name="Xie Y."/>
            <person name="Holland P.W."/>
            <person name="Paps J."/>
            <person name="Zhu Y."/>
            <person name="Wu F."/>
            <person name="Chen Y."/>
            <person name="Wang J."/>
            <person name="Peng C."/>
            <person name="Meng J."/>
            <person name="Yang L."/>
            <person name="Liu J."/>
            <person name="Wen B."/>
            <person name="Zhang N."/>
            <person name="Huang Z."/>
            <person name="Zhu Q."/>
            <person name="Feng Y."/>
            <person name="Mount A."/>
            <person name="Hedgecock D."/>
            <person name="Xu Z."/>
            <person name="Liu Y."/>
            <person name="Domazet-Loso T."/>
            <person name="Du Y."/>
            <person name="Sun X."/>
            <person name="Zhang S."/>
            <person name="Liu B."/>
            <person name="Cheng P."/>
            <person name="Jiang X."/>
            <person name="Li J."/>
            <person name="Fan D."/>
            <person name="Wang W."/>
            <person name="Fu W."/>
            <person name="Wang T."/>
            <person name="Wang B."/>
            <person name="Zhang J."/>
            <person name="Peng Z."/>
            <person name="Li Y."/>
            <person name="Li N."/>
            <person name="Wang J."/>
            <person name="Chen M."/>
            <person name="He Y."/>
            <person name="Tan F."/>
            <person name="Song X."/>
            <person name="Zheng Q."/>
            <person name="Huang R."/>
            <person name="Yang H."/>
            <person name="Du X."/>
            <person name="Chen L."/>
            <person name="Yang M."/>
            <person name="Gaffney P.M."/>
            <person name="Wang S."/>
            <person name="Luo L."/>
            <person name="She Z."/>
            <person name="Ming Y."/>
            <person name="Huang W."/>
            <person name="Zhang S."/>
            <person name="Huang B."/>
            <person name="Zhang Y."/>
            <person name="Qu T."/>
            <person name="Ni P."/>
            <person name="Miao G."/>
            <person name="Wang J."/>
            <person name="Wang Q."/>
            <person name="Steinberg C.E."/>
            <person name="Wang H."/>
            <person name="Li N."/>
            <person name="Qian L."/>
            <person name="Zhang G."/>
            <person name="Li Y."/>
            <person name="Yang H."/>
            <person name="Liu X."/>
            <person name="Wang J."/>
            <person name="Yin Y."/>
            <person name="Wang J."/>
        </authorList>
    </citation>
    <scope>NUCLEOTIDE SEQUENCE [LARGE SCALE GENOMIC DNA]</scope>
    <source>
        <strain evidence="17">05x7-T-G4-1.051#20</strain>
    </source>
</reference>
<evidence type="ECO:0000256" key="3">
    <source>
        <dbReference type="ARBA" id="ARBA00012674"/>
    </source>
</evidence>
<protein>
    <recommendedName>
        <fullName evidence="3">vesicle-fusing ATPase</fullName>
        <ecNumber evidence="3">3.6.4.6</ecNumber>
    </recommendedName>
</protein>
<evidence type="ECO:0000256" key="13">
    <source>
        <dbReference type="SAM" id="MobiDB-lite"/>
    </source>
</evidence>
<dbReference type="PROSITE" id="PS00674">
    <property type="entry name" value="AAA"/>
    <property type="match status" value="1"/>
</dbReference>
<feature type="transmembrane region" description="Helical" evidence="14">
    <location>
        <begin position="159"/>
        <end position="182"/>
    </location>
</feature>
<keyword evidence="14" id="KW-0812">Transmembrane</keyword>
<dbReference type="InterPro" id="IPR015415">
    <property type="entry name" value="Spast_Vps4_C"/>
</dbReference>
<evidence type="ECO:0000256" key="7">
    <source>
        <dbReference type="ARBA" id="ARBA00022753"/>
    </source>
</evidence>
<evidence type="ECO:0000313" key="17">
    <source>
        <dbReference type="EMBL" id="EKC29355.1"/>
    </source>
</evidence>
<evidence type="ECO:0000256" key="1">
    <source>
        <dbReference type="ARBA" id="ARBA00004633"/>
    </source>
</evidence>
<dbReference type="PANTHER" id="PTHR23074">
    <property type="entry name" value="AAA DOMAIN-CONTAINING"/>
    <property type="match status" value="1"/>
</dbReference>
<dbReference type="GO" id="GO:0016197">
    <property type="term" value="P:endosomal transport"/>
    <property type="evidence" value="ECO:0007669"/>
    <property type="project" value="TreeGrafter"/>
</dbReference>
<evidence type="ECO:0000256" key="4">
    <source>
        <dbReference type="ARBA" id="ARBA00022448"/>
    </source>
</evidence>
<keyword evidence="12" id="KW-0131">Cell cycle</keyword>
<dbReference type="InterPro" id="IPR003593">
    <property type="entry name" value="AAA+_ATPase"/>
</dbReference>
<dbReference type="InterPro" id="IPR036181">
    <property type="entry name" value="MIT_dom_sf"/>
</dbReference>
<accession>K1QKK5</accession>
<evidence type="ECO:0000256" key="5">
    <source>
        <dbReference type="ARBA" id="ARBA00022618"/>
    </source>
</evidence>
<evidence type="ECO:0000256" key="2">
    <source>
        <dbReference type="ARBA" id="ARBA00006914"/>
    </source>
</evidence>
<evidence type="ECO:0000256" key="10">
    <source>
        <dbReference type="ARBA" id="ARBA00022927"/>
    </source>
</evidence>
<feature type="region of interest" description="Disordered" evidence="13">
    <location>
        <begin position="355"/>
        <end position="398"/>
    </location>
</feature>
<feature type="compositionally biased region" description="Low complexity" evidence="13">
    <location>
        <begin position="370"/>
        <end position="379"/>
    </location>
</feature>
<keyword evidence="6" id="KW-0547">Nucleotide-binding</keyword>
<dbReference type="FunFam" id="3.40.50.300:FF:000043">
    <property type="entry name" value="Vacuolar protein sorting-associated protein 4"/>
    <property type="match status" value="1"/>
</dbReference>
<dbReference type="GO" id="GO:0051301">
    <property type="term" value="P:cell division"/>
    <property type="evidence" value="ECO:0007669"/>
    <property type="project" value="UniProtKB-KW"/>
</dbReference>
<dbReference type="FunCoup" id="K1QKK5">
    <property type="interactions" value="1773"/>
</dbReference>
<dbReference type="Gene3D" id="1.20.58.80">
    <property type="entry name" value="Phosphotransferase system, lactose/cellobiose-type IIA subunit"/>
    <property type="match status" value="1"/>
</dbReference>
<dbReference type="PANTHER" id="PTHR23074:SF83">
    <property type="entry name" value="VACUOLAR PROTEIN SORTING-ASSOCIATED PROTEIN 4A"/>
    <property type="match status" value="1"/>
</dbReference>
<name>K1QKK5_MAGGI</name>